<dbReference type="AlphaFoldDB" id="A0A2P7MZC0"/>
<evidence type="ECO:0000313" key="2">
    <source>
        <dbReference type="EMBL" id="PSJ06576.1"/>
    </source>
</evidence>
<dbReference type="Proteomes" id="UP000243002">
    <property type="component" value="Unassembled WGS sequence"/>
</dbReference>
<sequence>MARKRSTSPAEEPAAEALPAQPTAIEVAPATATRHDLVDPTVPVGLVRISDGSQERFIWPVHLSGWQQQGWTLIAAATGVQITPQPTAPAAVIEAPLAAATPEASTVEPTPDVAESGPVATWELETSATGEALLLDDPLL</sequence>
<evidence type="ECO:0000313" key="3">
    <source>
        <dbReference type="Proteomes" id="UP000243002"/>
    </source>
</evidence>
<dbReference type="RefSeq" id="WP_106502082.1">
    <property type="nucleotide sequence ID" value="NZ_PXXO01000003.1"/>
</dbReference>
<reference evidence="2 3" key="1">
    <citation type="journal article" date="2018" name="Environ. Microbiol.">
        <title>Ecological and genomic features of two widespread freshwater picocyanobacteria.</title>
        <authorList>
            <person name="Cabello-Yeves P.J."/>
            <person name="Picazo A."/>
            <person name="Camacho A."/>
            <person name="Callieri C."/>
            <person name="Rosselli R."/>
            <person name="Roda-Garcia J.J."/>
            <person name="Coutinho F.H."/>
            <person name="Rodriguez-Valera F."/>
        </authorList>
    </citation>
    <scope>NUCLEOTIDE SEQUENCE [LARGE SCALE GENOMIC DNA]</scope>
    <source>
        <strain evidence="2 3">Tous</strain>
    </source>
</reference>
<dbReference type="OrthoDB" id="561757at2"/>
<keyword evidence="3" id="KW-1185">Reference proteome</keyword>
<name>A0A2P7MZC0_9CYAN</name>
<proteinExistence type="predicted"/>
<protein>
    <submittedName>
        <fullName evidence="2">Uncharacterized protein</fullName>
    </submittedName>
</protein>
<feature type="compositionally biased region" description="Low complexity" evidence="1">
    <location>
        <begin position="9"/>
        <end position="22"/>
    </location>
</feature>
<organism evidence="2 3">
    <name type="scientific">Cyanobium usitatum str. Tous</name>
    <dbReference type="NCBI Taxonomy" id="2116684"/>
    <lineage>
        <taxon>Bacteria</taxon>
        <taxon>Bacillati</taxon>
        <taxon>Cyanobacteriota</taxon>
        <taxon>Cyanophyceae</taxon>
        <taxon>Synechococcales</taxon>
        <taxon>Prochlorococcaceae</taxon>
        <taxon>Cyanobium</taxon>
    </lineage>
</organism>
<evidence type="ECO:0000256" key="1">
    <source>
        <dbReference type="SAM" id="MobiDB-lite"/>
    </source>
</evidence>
<gene>
    <name evidence="2" type="ORF">C7K55_03780</name>
</gene>
<comment type="caution">
    <text evidence="2">The sequence shown here is derived from an EMBL/GenBank/DDBJ whole genome shotgun (WGS) entry which is preliminary data.</text>
</comment>
<accession>A0A2P7MZC0</accession>
<feature type="region of interest" description="Disordered" evidence="1">
    <location>
        <begin position="1"/>
        <end position="22"/>
    </location>
</feature>
<dbReference type="EMBL" id="PXXO01000003">
    <property type="protein sequence ID" value="PSJ06576.1"/>
    <property type="molecule type" value="Genomic_DNA"/>
</dbReference>